<evidence type="ECO:0000256" key="2">
    <source>
        <dbReference type="SAM" id="MobiDB-lite"/>
    </source>
</evidence>
<dbReference type="InterPro" id="IPR011989">
    <property type="entry name" value="ARM-like"/>
</dbReference>
<evidence type="ECO:0000313" key="5">
    <source>
        <dbReference type="RefSeq" id="XP_018010474.1"/>
    </source>
</evidence>
<dbReference type="PANTHER" id="PTHR21386">
    <property type="entry name" value="INSCUTEABLE"/>
    <property type="match status" value="1"/>
</dbReference>
<dbReference type="InterPro" id="IPR045789">
    <property type="entry name" value="Insc_C"/>
</dbReference>
<dbReference type="CTD" id="387755"/>
<evidence type="ECO:0000256" key="1">
    <source>
        <dbReference type="PROSITE-ProRule" id="PRU00259"/>
    </source>
</evidence>
<dbReference type="PROSITE" id="PS50176">
    <property type="entry name" value="ARM_REPEAT"/>
    <property type="match status" value="1"/>
</dbReference>
<dbReference type="GeneID" id="108667885"/>
<dbReference type="InterPro" id="IPR016024">
    <property type="entry name" value="ARM-type_fold"/>
</dbReference>
<name>A0A8B7NA65_HYAAZ</name>
<dbReference type="RefSeq" id="XP_018010474.1">
    <property type="nucleotide sequence ID" value="XM_018154985.2"/>
</dbReference>
<dbReference type="Gene3D" id="1.25.10.10">
    <property type="entry name" value="Leucine-rich Repeat Variant"/>
    <property type="match status" value="2"/>
</dbReference>
<dbReference type="SUPFAM" id="SSF48371">
    <property type="entry name" value="ARM repeat"/>
    <property type="match status" value="1"/>
</dbReference>
<feature type="compositionally biased region" description="Polar residues" evidence="2">
    <location>
        <begin position="113"/>
        <end position="125"/>
    </location>
</feature>
<feature type="repeat" description="ARM" evidence="1">
    <location>
        <begin position="968"/>
        <end position="1023"/>
    </location>
</feature>
<dbReference type="GO" id="GO:0008356">
    <property type="term" value="P:asymmetric cell division"/>
    <property type="evidence" value="ECO:0007669"/>
    <property type="project" value="InterPro"/>
</dbReference>
<reference evidence="5" key="1">
    <citation type="submission" date="2025-08" db="UniProtKB">
        <authorList>
            <consortium name="RefSeq"/>
        </authorList>
    </citation>
    <scope>IDENTIFICATION</scope>
    <source>
        <tissue evidence="5">Whole organism</tissue>
    </source>
</reference>
<dbReference type="InterPro" id="IPR038205">
    <property type="entry name" value="INSC_LBD_sf"/>
</dbReference>
<dbReference type="PANTHER" id="PTHR21386:SF0">
    <property type="entry name" value="PROTEIN INSCUTEABLE HOMOLOG"/>
    <property type="match status" value="1"/>
</dbReference>
<dbReference type="GO" id="GO:0045179">
    <property type="term" value="C:apical cortex"/>
    <property type="evidence" value="ECO:0007669"/>
    <property type="project" value="TreeGrafter"/>
</dbReference>
<dbReference type="GO" id="GO:0008093">
    <property type="term" value="F:cytoskeletal anchor activity"/>
    <property type="evidence" value="ECO:0007669"/>
    <property type="project" value="TreeGrafter"/>
</dbReference>
<dbReference type="AlphaFoldDB" id="A0A8B7NA65"/>
<feature type="region of interest" description="Disordered" evidence="2">
    <location>
        <begin position="88"/>
        <end position="167"/>
    </location>
</feature>
<organism evidence="4 5">
    <name type="scientific">Hyalella azteca</name>
    <name type="common">Amphipod</name>
    <dbReference type="NCBI Taxonomy" id="294128"/>
    <lineage>
        <taxon>Eukaryota</taxon>
        <taxon>Metazoa</taxon>
        <taxon>Ecdysozoa</taxon>
        <taxon>Arthropoda</taxon>
        <taxon>Crustacea</taxon>
        <taxon>Multicrustacea</taxon>
        <taxon>Malacostraca</taxon>
        <taxon>Eumalacostraca</taxon>
        <taxon>Peracarida</taxon>
        <taxon>Amphipoda</taxon>
        <taxon>Senticaudata</taxon>
        <taxon>Talitrida</taxon>
        <taxon>Talitroidea</taxon>
        <taxon>Hyalellidae</taxon>
        <taxon>Hyalella</taxon>
    </lineage>
</organism>
<dbReference type="GO" id="GO:0009786">
    <property type="term" value="P:regulation of asymmetric cell division"/>
    <property type="evidence" value="ECO:0007669"/>
    <property type="project" value="TreeGrafter"/>
</dbReference>
<evidence type="ECO:0000313" key="4">
    <source>
        <dbReference type="Proteomes" id="UP000694843"/>
    </source>
</evidence>
<dbReference type="GO" id="GO:0045176">
    <property type="term" value="P:apical protein localization"/>
    <property type="evidence" value="ECO:0007669"/>
    <property type="project" value="TreeGrafter"/>
</dbReference>
<feature type="compositionally biased region" description="Low complexity" evidence="2">
    <location>
        <begin position="134"/>
        <end position="147"/>
    </location>
</feature>
<dbReference type="SMART" id="SM00185">
    <property type="entry name" value="ARM"/>
    <property type="match status" value="3"/>
</dbReference>
<dbReference type="Proteomes" id="UP000694843">
    <property type="component" value="Unplaced"/>
</dbReference>
<accession>A0A8B7NA65</accession>
<dbReference type="Gene3D" id="6.20.200.10">
    <property type="entry name" value="Inscuteable LGN-binding domain"/>
    <property type="match status" value="1"/>
</dbReference>
<keyword evidence="4" id="KW-1185">Reference proteome</keyword>
<dbReference type="Pfam" id="PF19427">
    <property type="entry name" value="Insc_C"/>
    <property type="match status" value="1"/>
</dbReference>
<dbReference type="OrthoDB" id="5796379at2759"/>
<gene>
    <name evidence="5" type="primary">LOC108667885</name>
</gene>
<dbReference type="InterPro" id="IPR000225">
    <property type="entry name" value="Armadillo"/>
</dbReference>
<dbReference type="KEGG" id="hazt:108667885"/>
<dbReference type="GO" id="GO:0000132">
    <property type="term" value="P:establishment of mitotic spindle orientation"/>
    <property type="evidence" value="ECO:0007669"/>
    <property type="project" value="TreeGrafter"/>
</dbReference>
<feature type="domain" description="Protein inscuteable homologue C-terminal" evidence="3">
    <location>
        <begin position="708"/>
        <end position="1091"/>
    </location>
</feature>
<sequence>MFAISYEPNQLMNCTLPRDAASPPQLLQWVKDVTMTLKNRSSPSPSSAPFKRGRSKVFYASENPSLPKLSSKYSLFETSEKDSKMIAKKCNRNPKSDVPPWGPVLDTCKEANEASSSGDETNSPTIGAIRSPVGSLRSSIGGSLRGSQDSGYSDSGESNCGGSPEIDPEEFAPRVKHISRVFFGDSSGSGRARLYSDTIVPSSGSLSLPVNSRIACDGISNLPRSPNPSCVLRDPTDAHKCLRSSPTSVCDFDEPQDEMECKSLLDLSTNSYDEQASRKTGAIRKSSYVSCHRKGPRRSTSADKLLDDLKPRRPCILKARRRWSTVDVKHTSAQCSGPQSLPFMTDCHDGEHRPLLNHLDLEQEAPLKPILTDPCGFPGPAKKNTKRFRIHPTALAAEMKNGSLSQWLVEVRCRAETECMNTLQSKSLAADPPAFPLSALDAVRSVQRRAHTVSTEFARLCQRLEVRHYERLPALSRSLVGHINAFLREPPGPSAGAAGPKSAVCRQIEVVRQICHRLMEITTANPSDFTSSEDQFNSHHNYNEDVAHYHSKSSNCFEESNRESHNTRITAGQVEATSQESNDVLSHNIGVTQSHAEESSFGVSKSHCVTEESLQRVTVTQCNLEEDQDSTKGQCDLNISAQDDLSVLSEPNKSCEVSLEKCDTKAKSQNIAMCDEHVTSSAENVTNVSTHDGLRTNCESQEKLQSSSGVQCHSKRTSKAVKETAQVVTALGHAFTKLVDILLSVEIKAVISSLESDSSSRDEVRSALRQLTSLGVDGGHVCRLIARLGGVRALLALCVEPGARALRVAALRALATVCCVVDGIAHLEKAGGMEVIVEVLCDEGAAEDERSEAAAVLAQITSPWVDQNHGIVSLARHVAPLVTALTDLIRATQSAEIFLLGSAALANLTFLADDGLVAAMLAADTPSVLLQAANTSHGLSVFTKDQIATVVSSVCSSSAGAAAVVAGGGITTLLQLLHTPPPPHPARMPEITATERVQQKAAIAISRLCSDAECAAEVLQDGGGARLVRLCRDEAERNHSDAVLVACLAALRKIASSCEKEKLRDIGAAELVEPRLLDSFLTFSSRQESYV</sequence>
<proteinExistence type="predicted"/>
<dbReference type="InterPro" id="IPR039921">
    <property type="entry name" value="Inscuteable"/>
</dbReference>
<evidence type="ECO:0000259" key="3">
    <source>
        <dbReference type="Pfam" id="PF19427"/>
    </source>
</evidence>
<feature type="compositionally biased region" description="Polar residues" evidence="2">
    <location>
        <begin position="148"/>
        <end position="161"/>
    </location>
</feature>
<protein>
    <submittedName>
        <fullName evidence="5">Uncharacterized protein LOC108667885 isoform X1</fullName>
    </submittedName>
</protein>